<organism evidence="3 4">
    <name type="scientific">Smittium mucronatum</name>
    <dbReference type="NCBI Taxonomy" id="133383"/>
    <lineage>
        <taxon>Eukaryota</taxon>
        <taxon>Fungi</taxon>
        <taxon>Fungi incertae sedis</taxon>
        <taxon>Zoopagomycota</taxon>
        <taxon>Kickxellomycotina</taxon>
        <taxon>Harpellomycetes</taxon>
        <taxon>Harpellales</taxon>
        <taxon>Legeriomycetaceae</taxon>
        <taxon>Smittium</taxon>
    </lineage>
</organism>
<feature type="region of interest" description="Disordered" evidence="2">
    <location>
        <begin position="27"/>
        <end position="59"/>
    </location>
</feature>
<comment type="caution">
    <text evidence="3">The sequence shown here is derived from an EMBL/GenBank/DDBJ whole genome shotgun (WGS) entry which is preliminary data.</text>
</comment>
<feature type="compositionally biased region" description="Polar residues" evidence="2">
    <location>
        <begin position="603"/>
        <end position="628"/>
    </location>
</feature>
<dbReference type="AlphaFoldDB" id="A0A1R0H4G6"/>
<feature type="region of interest" description="Disordered" evidence="2">
    <location>
        <begin position="291"/>
        <end position="311"/>
    </location>
</feature>
<name>A0A1R0H4G6_9FUNG</name>
<evidence type="ECO:0000256" key="2">
    <source>
        <dbReference type="SAM" id="MobiDB-lite"/>
    </source>
</evidence>
<reference evidence="3 4" key="1">
    <citation type="journal article" date="2016" name="Mol. Biol. Evol.">
        <title>Genome-Wide Survey of Gut Fungi (Harpellales) Reveals the First Horizontally Transferred Ubiquitin Gene from a Mosquito Host.</title>
        <authorList>
            <person name="Wang Y."/>
            <person name="White M.M."/>
            <person name="Kvist S."/>
            <person name="Moncalvo J.M."/>
        </authorList>
    </citation>
    <scope>NUCLEOTIDE SEQUENCE [LARGE SCALE GENOMIC DNA]</scope>
    <source>
        <strain evidence="3 4">ALG-7-W6</strain>
    </source>
</reference>
<accession>A0A1R0H4G6</accession>
<dbReference type="OrthoDB" id="272077at2759"/>
<gene>
    <name evidence="3" type="ORF">AYI68_g1853</name>
</gene>
<feature type="compositionally biased region" description="Polar residues" evidence="2">
    <location>
        <begin position="45"/>
        <end position="56"/>
    </location>
</feature>
<dbReference type="SMART" id="SM00671">
    <property type="entry name" value="SEL1"/>
    <property type="match status" value="7"/>
</dbReference>
<feature type="region of interest" description="Disordered" evidence="2">
    <location>
        <begin position="603"/>
        <end position="639"/>
    </location>
</feature>
<dbReference type="InterPro" id="IPR051726">
    <property type="entry name" value="Chitin_Synth_Reg"/>
</dbReference>
<dbReference type="Gene3D" id="1.25.40.10">
    <property type="entry name" value="Tetratricopeptide repeat domain"/>
    <property type="match status" value="3"/>
</dbReference>
<proteinExistence type="predicted"/>
<dbReference type="PANTHER" id="PTHR46430:SF2">
    <property type="entry name" value="CHITIN SYNTHASE REGULATORY FACTOR 4"/>
    <property type="match status" value="1"/>
</dbReference>
<evidence type="ECO:0000313" key="4">
    <source>
        <dbReference type="Proteomes" id="UP000187455"/>
    </source>
</evidence>
<evidence type="ECO:0000313" key="3">
    <source>
        <dbReference type="EMBL" id="OLY83993.1"/>
    </source>
</evidence>
<dbReference type="InterPro" id="IPR006597">
    <property type="entry name" value="Sel1-like"/>
</dbReference>
<evidence type="ECO:0000256" key="1">
    <source>
        <dbReference type="ARBA" id="ARBA00022737"/>
    </source>
</evidence>
<feature type="region of interest" description="Disordered" evidence="2">
    <location>
        <begin position="665"/>
        <end position="695"/>
    </location>
</feature>
<dbReference type="PANTHER" id="PTHR46430">
    <property type="entry name" value="PROTEIN SKT5-RELATED"/>
    <property type="match status" value="1"/>
</dbReference>
<dbReference type="Pfam" id="PF08238">
    <property type="entry name" value="Sel1"/>
    <property type="match status" value="5"/>
</dbReference>
<keyword evidence="1" id="KW-0677">Repeat</keyword>
<keyword evidence="4" id="KW-1185">Reference proteome</keyword>
<sequence>MDGPVTIHTAGTRINFFAEKNDIYKLKSTPSMHTDKSSDSDPDTAINSPKSSSGSGNVEMLKSKKNECGGITMLTDYDCSHECEDSAVSLGCGDSSGKCESVTSKEKIANHRKDKLAGTLKKKSHKRKNVVNELNRKSDGYSLANKNKNKRDLTEDREEFEETVMLKAPVSPEKTKEPSIISNQMAIESTDADFIKDKFLNSDQVICDLKLVKPKISIAGSTSSREIRKSVFISNDVLETPKYGDKSNIEKIVGVAAPKTSISQGPNLDFDSNLHKAKKNAVHVSLNDTSSNLLNRRKSGGKGGYPCSNPRKVSVISLNTRNRAKKSTVSLKGSKINDLLKDPTKRINSELIKKNSVYSQTNREPASLSIVLQQPGKSVYRESVIFRSGISNSLVSDTELLKAYRANAIKSKSLETQFTFAKLLIQTVKQLSLSSSIDCDPCLLSREMNSGISINNTTHDIKLTRNTSLFKNSNYSQINTSASRNYSSEVICADPEKLPKDSCLNLTNKKSPGSKIPDDYHLDARQLRENESSLQFKERVLNKPTTSNEIISVIEPKKIEIHPEELYSGQKKETDPKFINQISRKKSLISRIFGFVFRKSGGSKNLQSPDAQKPNITINNPFYNQSPLQAPPKSSLPPARKKIDLDYVKRNYTFVFGKYKNSTKRTPVNENVSLRETETQGSNRPNGQTSSNISTTSFKSFANQNNRSLFSGAETQANNRLSSAHNLGGASFVDVSTTTLLELRDEAVYWIKKLERANVVEAKFIYATWLANGEFGLEKSASSANNYFMHAAKYHHPMANYRVGRFYEEKRIYSRCVAYYNVAASLDNQEANCRLGMGYLAGDLGLSRNIKLAIGHLKRALVSSSPEPTGWHASGNRNNAYTGSRYSSGFPSANPSRNSSIIDFRNSSMTAFEFNSAILAGKKLATTNRAQLHCAYVLGIMYLGDYPSKDIYGHVLKDVDEALRLLTLAAINGYSKSQYKLGSCYESGKFGVSPDRQLSLHYYKMAAKNGHKIAQLSLSSLYLVGVDGVLPPDEKLAFHWCQQSATVLVQSKTKKRTRRRIKADIDGIFDLGFIESLEEIESEYHYAQFGLGHFYEFGIGTEKDEDMGIYWYKRAAYNGNTDAIKKLASKKLKVPFRKGLFIKRKVKID</sequence>
<dbReference type="SUPFAM" id="SSF81901">
    <property type="entry name" value="HCP-like"/>
    <property type="match status" value="3"/>
</dbReference>
<dbReference type="Proteomes" id="UP000187455">
    <property type="component" value="Unassembled WGS sequence"/>
</dbReference>
<dbReference type="EMBL" id="LSSL01000668">
    <property type="protein sequence ID" value="OLY83993.1"/>
    <property type="molecule type" value="Genomic_DNA"/>
</dbReference>
<protein>
    <submittedName>
        <fullName evidence="3">Protein SKT5</fullName>
    </submittedName>
</protein>
<dbReference type="InterPro" id="IPR011990">
    <property type="entry name" value="TPR-like_helical_dom_sf"/>
</dbReference>
<dbReference type="STRING" id="133383.A0A1R0H4G6"/>
<feature type="compositionally biased region" description="Polar residues" evidence="2">
    <location>
        <begin position="679"/>
        <end position="695"/>
    </location>
</feature>